<dbReference type="PANTHER" id="PTHR33463">
    <property type="entry name" value="NB-ARC DOMAIN-CONTAINING PROTEIN-RELATED"/>
    <property type="match status" value="1"/>
</dbReference>
<dbReference type="GO" id="GO:0005524">
    <property type="term" value="F:ATP binding"/>
    <property type="evidence" value="ECO:0007669"/>
    <property type="project" value="UniProtKB-KW"/>
</dbReference>
<evidence type="ECO:0000259" key="6">
    <source>
        <dbReference type="Pfam" id="PF00931"/>
    </source>
</evidence>
<name>A0A5C7HMH8_9ROSI</name>
<feature type="domain" description="NB-ARC" evidence="6">
    <location>
        <begin position="174"/>
        <end position="214"/>
    </location>
</feature>
<dbReference type="InterPro" id="IPR042197">
    <property type="entry name" value="Apaf_helical"/>
</dbReference>
<evidence type="ECO:0000313" key="8">
    <source>
        <dbReference type="EMBL" id="TXG58230.1"/>
    </source>
</evidence>
<dbReference type="InterPro" id="IPR057135">
    <property type="entry name" value="At4g27190-like_LRR"/>
</dbReference>
<keyword evidence="9" id="KW-1185">Reference proteome</keyword>
<evidence type="ECO:0000256" key="5">
    <source>
        <dbReference type="SAM" id="Coils"/>
    </source>
</evidence>
<keyword evidence="2" id="KW-0547">Nucleotide-binding</keyword>
<dbReference type="Pfam" id="PF23247">
    <property type="entry name" value="LRR_RPS2"/>
    <property type="match status" value="2"/>
</dbReference>
<dbReference type="Gene3D" id="3.40.50.300">
    <property type="entry name" value="P-loop containing nucleotide triphosphate hydrolases"/>
    <property type="match status" value="2"/>
</dbReference>
<dbReference type="InterPro" id="IPR050905">
    <property type="entry name" value="Plant_NBS-LRR"/>
</dbReference>
<organism evidence="8 9">
    <name type="scientific">Acer yangbiense</name>
    <dbReference type="NCBI Taxonomy" id="1000413"/>
    <lineage>
        <taxon>Eukaryota</taxon>
        <taxon>Viridiplantae</taxon>
        <taxon>Streptophyta</taxon>
        <taxon>Embryophyta</taxon>
        <taxon>Tracheophyta</taxon>
        <taxon>Spermatophyta</taxon>
        <taxon>Magnoliopsida</taxon>
        <taxon>eudicotyledons</taxon>
        <taxon>Gunneridae</taxon>
        <taxon>Pentapetalae</taxon>
        <taxon>rosids</taxon>
        <taxon>malvids</taxon>
        <taxon>Sapindales</taxon>
        <taxon>Sapindaceae</taxon>
        <taxon>Hippocastanoideae</taxon>
        <taxon>Acereae</taxon>
        <taxon>Acer</taxon>
    </lineage>
</organism>
<evidence type="ECO:0000313" key="9">
    <source>
        <dbReference type="Proteomes" id="UP000323000"/>
    </source>
</evidence>
<comment type="caution">
    <text evidence="8">The sequence shown here is derived from an EMBL/GenBank/DDBJ whole genome shotgun (WGS) entry which is preliminary data.</text>
</comment>
<evidence type="ECO:0000256" key="2">
    <source>
        <dbReference type="ARBA" id="ARBA00022741"/>
    </source>
</evidence>
<dbReference type="Gene3D" id="1.10.8.430">
    <property type="entry name" value="Helical domain of apoptotic protease-activating factors"/>
    <property type="match status" value="1"/>
</dbReference>
<keyword evidence="3" id="KW-0611">Plant defense</keyword>
<accession>A0A5C7HMH8</accession>
<feature type="coiled-coil region" evidence="5">
    <location>
        <begin position="32"/>
        <end position="59"/>
    </location>
</feature>
<dbReference type="InterPro" id="IPR032675">
    <property type="entry name" value="LRR_dom_sf"/>
</dbReference>
<dbReference type="AlphaFoldDB" id="A0A5C7HMH8"/>
<dbReference type="GO" id="GO:0006952">
    <property type="term" value="P:defense response"/>
    <property type="evidence" value="ECO:0007669"/>
    <property type="project" value="UniProtKB-KW"/>
</dbReference>
<gene>
    <name evidence="8" type="ORF">EZV62_016059</name>
</gene>
<dbReference type="PRINTS" id="PR00364">
    <property type="entry name" value="DISEASERSIST"/>
</dbReference>
<comment type="similarity">
    <text evidence="1">Belongs to the disease resistance NB-LRR family.</text>
</comment>
<feature type="domain" description="Disease resistance protein At4g27190-like leucine-rich repeats" evidence="7">
    <location>
        <begin position="747"/>
        <end position="862"/>
    </location>
</feature>
<keyword evidence="4" id="KW-0067">ATP-binding</keyword>
<keyword evidence="5" id="KW-0175">Coiled coil</keyword>
<dbReference type="InterPro" id="IPR027417">
    <property type="entry name" value="P-loop_NTPase"/>
</dbReference>
<dbReference type="Pfam" id="PF00931">
    <property type="entry name" value="NB-ARC"/>
    <property type="match status" value="1"/>
</dbReference>
<evidence type="ECO:0008006" key="10">
    <source>
        <dbReference type="Google" id="ProtNLM"/>
    </source>
</evidence>
<dbReference type="GO" id="GO:0043531">
    <property type="term" value="F:ADP binding"/>
    <property type="evidence" value="ECO:0007669"/>
    <property type="project" value="InterPro"/>
</dbReference>
<dbReference type="EMBL" id="VAHF01000007">
    <property type="protein sequence ID" value="TXG58230.1"/>
    <property type="molecule type" value="Genomic_DNA"/>
</dbReference>
<proteinExistence type="inferred from homology"/>
<evidence type="ECO:0000256" key="4">
    <source>
        <dbReference type="ARBA" id="ARBA00022840"/>
    </source>
</evidence>
<protein>
    <recommendedName>
        <fullName evidence="10">AAA+ ATPase domain-containing protein</fullName>
    </recommendedName>
</protein>
<dbReference type="OrthoDB" id="1747797at2759"/>
<evidence type="ECO:0000259" key="7">
    <source>
        <dbReference type="Pfam" id="PF23247"/>
    </source>
</evidence>
<dbReference type="SUPFAM" id="SSF52058">
    <property type="entry name" value="L domain-like"/>
    <property type="match status" value="1"/>
</dbReference>
<sequence length="1108" mass="126585">MAVETGLAVLSGIVSKVAELFVDPIKQKMCYVFKYEKNMEQLKKKVDDLTNARERVERPVEVAKRRGEEIYKDVEKWLISVNEFTETVAKPIIDDEDKAKKLCFKGVCPNLIFRYSFSKKAANAVEDGVNLLREAERFATVSYRPVLQRTKSVYIRDYQDFDSRMPIFQDIMLTLKDGDFNMIGVYGMGGVGKTTLVKKVASHAKEDDLFDVVVLAEESLAGRATRLRDRLKKEERVLVILDNIWVQLDLDAIGISFGNDKKGTITQEVDQERKVLNQRQCKMLLTSRNLDVLRNDMNTQMNFLIKTLSYEETDSLFWKIVGDPAEKLNLSTISVEIIQKCAGLPIAITAIANALKNKSLSHWKNALEQLRKCNLRNFGGRDANMHSVIELSYNFLDSEEAKSLLLLCSLHNVSCNVSIEDLLYYSMGLGLLQDVYTLVEGRNRLHTLIDNLKASCLLLDSNTSETVKMHEVIHFVAISIASTDELMFNIQDVTELKEKLEEKLPKETIAISLPYKDIFVLPERLEYPKLKILLLYMKNCSLQIPDAFFEGVKELNVLNLTSVRLVSLPSSLRWLTNLQTLCLDRCRFEDISIIGELKKLKILTFRFYKIEKLPREIGQLTRLMSLNLRSCSKLRVIAPNVLSSLTRLEELRLGNSFIGWEVEGRSNASLVELKQLSRLTTLGIHILDAQIIPHDLLFEKLEDYRIFIGDVWDWSGKIKTLRTLKLKLNYSNYLGNGVKILLNRSEELYLDELNGIKNVVDELNREGFPQLKHLHLQNAHEIQYIINSIGWGLCNVFPKLESLNLLNLINLEKICHGKLATVSFSQLRIMKIRNCDRLKHLLTFSMAKNLLQLQEIEVINCKKLEEIVFQESEELQAYQNERISRIEFTQLRTLRLQRLPLLTSFGFNPVTPDTGSHEIVAAPDAGSREIVAEDEPICGFMIPFSQKVLLPSLEKLELSSINIECIWLDQLPITSSCCRTLTSLTLKECSGNLKYLFSYSVIQSLVELQKLGIYNCKSIEEIINTEELRGEETISMKVFPELINLQQKGLLKLIRFGSGNSVEIPSLTRLYIKDCPNLKTFFSTSTSADTHPLFGEKVTYNLFSRATS</sequence>
<dbReference type="PANTHER" id="PTHR33463:SF203">
    <property type="entry name" value="AAA+ ATPASE DOMAIN-CONTAINING PROTEIN"/>
    <property type="match status" value="1"/>
</dbReference>
<dbReference type="Gene3D" id="3.80.10.10">
    <property type="entry name" value="Ribonuclease Inhibitor"/>
    <property type="match status" value="2"/>
</dbReference>
<dbReference type="SUPFAM" id="SSF52047">
    <property type="entry name" value="RNI-like"/>
    <property type="match status" value="1"/>
</dbReference>
<feature type="domain" description="Disease resistance protein At4g27190-like leucine-rich repeats" evidence="7">
    <location>
        <begin position="953"/>
        <end position="1088"/>
    </location>
</feature>
<reference evidence="9" key="1">
    <citation type="journal article" date="2019" name="Gigascience">
        <title>De novo genome assembly of the endangered Acer yangbiense, a plant species with extremely small populations endemic to Yunnan Province, China.</title>
        <authorList>
            <person name="Yang J."/>
            <person name="Wariss H.M."/>
            <person name="Tao L."/>
            <person name="Zhang R."/>
            <person name="Yun Q."/>
            <person name="Hollingsworth P."/>
            <person name="Dao Z."/>
            <person name="Luo G."/>
            <person name="Guo H."/>
            <person name="Ma Y."/>
            <person name="Sun W."/>
        </authorList>
    </citation>
    <scope>NUCLEOTIDE SEQUENCE [LARGE SCALE GENOMIC DNA]</scope>
    <source>
        <strain evidence="9">cv. Malutang</strain>
    </source>
</reference>
<dbReference type="SUPFAM" id="SSF52540">
    <property type="entry name" value="P-loop containing nucleoside triphosphate hydrolases"/>
    <property type="match status" value="1"/>
</dbReference>
<evidence type="ECO:0000256" key="3">
    <source>
        <dbReference type="ARBA" id="ARBA00022821"/>
    </source>
</evidence>
<dbReference type="InterPro" id="IPR002182">
    <property type="entry name" value="NB-ARC"/>
</dbReference>
<dbReference type="Proteomes" id="UP000323000">
    <property type="component" value="Chromosome 7"/>
</dbReference>
<evidence type="ECO:0000256" key="1">
    <source>
        <dbReference type="ARBA" id="ARBA00008894"/>
    </source>
</evidence>